<accession>A0A347WBM7</accession>
<dbReference type="InterPro" id="IPR016160">
    <property type="entry name" value="Ald_DH_CS_CYS"/>
</dbReference>
<sequence>MSLHADRPMRTHEGVPLLGNFINGQFEYTDRLFHDISPVDGTTIAYVNEADAQQVDRAVQAARQALETGPWGRSTVTQRVAALRAVASGIEARFEEFVAAEIADTGKDTHHTRTIDVPRGIANFRFFADLIATMGSESYHTDTADGAGALNYVRRRPVGVVGVIAPWNLPLLLLSWKLAPALACGNAVVAKPSEETPYTATLLAQVMDDAGIPAGVFNLVHGFGADSAGAFITRHPGIDAITFTGESSTGTTIMQAAAPGVKPVSFELGGKNAAIVFSDADVEEAADGVARSAFSNCGQVCLATERVYVARPLFERFVQALRVRAEALSPARADSGAGIGPLISHAHRRKVLGYYARAVSDGACVVTGGDMPWFGDARDGGAFIEPTIWTGLPDDAACVREEIFGPVCHVAPFDTEAEVLQRVNNSPYGLAAAVWTNDLRRAHRVAARIDVGIVWVNTWFLRDLRTPFGGVKLSGIGREGGMRSLDFYSETTNICIRM</sequence>
<name>A0A347WBM7_9PROT</name>
<dbReference type="EMBL" id="CP023036">
    <property type="protein sequence ID" value="AXY22270.1"/>
    <property type="molecule type" value="Genomic_DNA"/>
</dbReference>
<dbReference type="PANTHER" id="PTHR43720:SF2">
    <property type="entry name" value="2-AMINOMUCONIC SEMIALDEHYDE DEHYDROGENASE"/>
    <property type="match status" value="1"/>
</dbReference>
<evidence type="ECO:0000313" key="8">
    <source>
        <dbReference type="Proteomes" id="UP000264120"/>
    </source>
</evidence>
<protein>
    <submittedName>
        <fullName evidence="7">2-aminomuconic 6-semialdehyde dehydrogenase</fullName>
        <ecNumber evidence="7">1.2.1.32</ecNumber>
    </submittedName>
</protein>
<dbReference type="CDD" id="cd07093">
    <property type="entry name" value="ALDH_F8_HMSADH"/>
    <property type="match status" value="1"/>
</dbReference>
<dbReference type="InterPro" id="IPR017628">
    <property type="entry name" value="OHmuconic_semiald_DH"/>
</dbReference>
<feature type="domain" description="Aldehyde dehydrogenase" evidence="6">
    <location>
        <begin position="33"/>
        <end position="493"/>
    </location>
</feature>
<dbReference type="Gene3D" id="3.40.309.10">
    <property type="entry name" value="Aldehyde Dehydrogenase, Chain A, domain 2"/>
    <property type="match status" value="1"/>
</dbReference>
<evidence type="ECO:0000259" key="6">
    <source>
        <dbReference type="Pfam" id="PF00171"/>
    </source>
</evidence>
<dbReference type="InterPro" id="IPR029510">
    <property type="entry name" value="Ald_DH_CS_GLU"/>
</dbReference>
<dbReference type="Proteomes" id="UP000264120">
    <property type="component" value="Chromosome"/>
</dbReference>
<dbReference type="FunFam" id="3.40.605.10:FF:000007">
    <property type="entry name" value="NAD/NADP-dependent betaine aldehyde dehydrogenase"/>
    <property type="match status" value="1"/>
</dbReference>
<dbReference type="RefSeq" id="WP_118962799.1">
    <property type="nucleotide sequence ID" value="NZ_CP023036.1"/>
</dbReference>
<dbReference type="Gene3D" id="3.40.605.10">
    <property type="entry name" value="Aldehyde Dehydrogenase, Chain A, domain 1"/>
    <property type="match status" value="1"/>
</dbReference>
<dbReference type="InterPro" id="IPR016161">
    <property type="entry name" value="Ald_DH/histidinol_DH"/>
</dbReference>
<dbReference type="KEGG" id="ksc:CD178_01493"/>
<evidence type="ECO:0000256" key="3">
    <source>
        <dbReference type="ARBA" id="ARBA00023027"/>
    </source>
</evidence>
<evidence type="ECO:0000313" key="7">
    <source>
        <dbReference type="EMBL" id="AXY22270.1"/>
    </source>
</evidence>
<keyword evidence="3" id="KW-0520">NAD</keyword>
<dbReference type="PROSITE" id="PS00070">
    <property type="entry name" value="ALDEHYDE_DEHYDR_CYS"/>
    <property type="match status" value="1"/>
</dbReference>
<evidence type="ECO:0000256" key="1">
    <source>
        <dbReference type="ARBA" id="ARBA00009986"/>
    </source>
</evidence>
<evidence type="ECO:0000256" key="2">
    <source>
        <dbReference type="ARBA" id="ARBA00023002"/>
    </source>
</evidence>
<evidence type="ECO:0000256" key="4">
    <source>
        <dbReference type="PROSITE-ProRule" id="PRU10007"/>
    </source>
</evidence>
<dbReference type="SUPFAM" id="SSF53720">
    <property type="entry name" value="ALDH-like"/>
    <property type="match status" value="1"/>
</dbReference>
<proteinExistence type="inferred from homology"/>
<keyword evidence="8" id="KW-1185">Reference proteome</keyword>
<dbReference type="NCBIfam" id="TIGR03216">
    <property type="entry name" value="OH_muco_semi_DH"/>
    <property type="match status" value="1"/>
</dbReference>
<reference evidence="7 8" key="1">
    <citation type="submission" date="2017-08" db="EMBL/GenBank/DDBJ databases">
        <title>Complete genome sequence of Gluconacetobacter saccharivorans CV1 isolated from Fermented Vinegar.</title>
        <authorList>
            <person name="Kim S.-Y."/>
        </authorList>
    </citation>
    <scope>NUCLEOTIDE SEQUENCE [LARGE SCALE GENOMIC DNA]</scope>
    <source>
        <strain evidence="7 8">CV1</strain>
    </source>
</reference>
<dbReference type="GO" id="GO:0047102">
    <property type="term" value="F:aminomuconate-semialdehyde dehydrogenase activity"/>
    <property type="evidence" value="ECO:0007669"/>
    <property type="project" value="UniProtKB-EC"/>
</dbReference>
<dbReference type="PROSITE" id="PS00687">
    <property type="entry name" value="ALDEHYDE_DEHYDR_GLU"/>
    <property type="match status" value="1"/>
</dbReference>
<gene>
    <name evidence="7" type="primary">amnC</name>
    <name evidence="7" type="ORF">CD178_01493</name>
</gene>
<dbReference type="InterPro" id="IPR016163">
    <property type="entry name" value="Ald_DH_C"/>
</dbReference>
<dbReference type="InterPro" id="IPR016162">
    <property type="entry name" value="Ald_DH_N"/>
</dbReference>
<dbReference type="EC" id="1.2.1.32" evidence="7"/>
<dbReference type="AlphaFoldDB" id="A0A347WBM7"/>
<dbReference type="PANTHER" id="PTHR43720">
    <property type="entry name" value="2-AMINOMUCONIC SEMIALDEHYDE DEHYDROGENASE"/>
    <property type="match status" value="1"/>
</dbReference>
<dbReference type="Pfam" id="PF00171">
    <property type="entry name" value="Aldedh"/>
    <property type="match status" value="1"/>
</dbReference>
<organism evidence="7 8">
    <name type="scientific">Komagataeibacter saccharivorans</name>
    <dbReference type="NCBI Taxonomy" id="265959"/>
    <lineage>
        <taxon>Bacteria</taxon>
        <taxon>Pseudomonadati</taxon>
        <taxon>Pseudomonadota</taxon>
        <taxon>Alphaproteobacteria</taxon>
        <taxon>Acetobacterales</taxon>
        <taxon>Acetobacteraceae</taxon>
        <taxon>Komagataeibacter</taxon>
    </lineage>
</organism>
<feature type="active site" evidence="4">
    <location>
        <position position="267"/>
    </location>
</feature>
<comment type="similarity">
    <text evidence="1 5">Belongs to the aldehyde dehydrogenase family.</text>
</comment>
<keyword evidence="2 5" id="KW-0560">Oxidoreductase</keyword>
<evidence type="ECO:0000256" key="5">
    <source>
        <dbReference type="RuleBase" id="RU003345"/>
    </source>
</evidence>
<dbReference type="OrthoDB" id="9772584at2"/>
<dbReference type="InterPro" id="IPR015590">
    <property type="entry name" value="Aldehyde_DH_dom"/>
</dbReference>